<dbReference type="Pfam" id="PF01503">
    <property type="entry name" value="PRA-PH"/>
    <property type="match status" value="1"/>
</dbReference>
<dbReference type="InterPro" id="IPR008179">
    <property type="entry name" value="HisE"/>
</dbReference>
<dbReference type="AlphaFoldDB" id="A0AAU8A2N5"/>
<proteinExistence type="inferred from homology"/>
<evidence type="ECO:0000256" key="6">
    <source>
        <dbReference type="ARBA" id="ARBA00022741"/>
    </source>
</evidence>
<comment type="pathway">
    <text evidence="3 10">Amino-acid biosynthesis; L-histidine biosynthesis; L-histidine from 5-phospho-alpha-D-ribose 1-diphosphate: step 2/9.</text>
</comment>
<gene>
    <name evidence="10" type="primary">hisE</name>
    <name evidence="11" type="ORF">NKE59_00565</name>
</gene>
<dbReference type="CDD" id="cd11534">
    <property type="entry name" value="NTP-PPase_HisIE_like"/>
    <property type="match status" value="1"/>
</dbReference>
<keyword evidence="9 10" id="KW-0368">Histidine biosynthesis</keyword>
<evidence type="ECO:0000256" key="3">
    <source>
        <dbReference type="ARBA" id="ARBA00005204"/>
    </source>
</evidence>
<dbReference type="PANTHER" id="PTHR42945:SF9">
    <property type="entry name" value="HISTIDINE BIOSYNTHESIS BIFUNCTIONAL PROTEIN HISIE"/>
    <property type="match status" value="1"/>
</dbReference>
<dbReference type="GO" id="GO:0005524">
    <property type="term" value="F:ATP binding"/>
    <property type="evidence" value="ECO:0007669"/>
    <property type="project" value="UniProtKB-KW"/>
</dbReference>
<dbReference type="InterPro" id="IPR021130">
    <property type="entry name" value="PRib-ATP_PPHydrolase-like"/>
</dbReference>
<evidence type="ECO:0000256" key="1">
    <source>
        <dbReference type="ARBA" id="ARBA00001460"/>
    </source>
</evidence>
<keyword evidence="8 10" id="KW-0067">ATP-binding</keyword>
<comment type="subcellular location">
    <subcellularLocation>
        <location evidence="2 10">Cytoplasm</location>
    </subcellularLocation>
</comment>
<organism evidence="11">
    <name type="scientific">Polynucleobacter sp. UK-FUSCHL-C3</name>
    <dbReference type="NCBI Taxonomy" id="2955208"/>
    <lineage>
        <taxon>Bacteria</taxon>
        <taxon>Pseudomonadati</taxon>
        <taxon>Pseudomonadota</taxon>
        <taxon>Betaproteobacteria</taxon>
        <taxon>Burkholderiales</taxon>
        <taxon>Burkholderiaceae</taxon>
        <taxon>Polynucleobacter</taxon>
    </lineage>
</organism>
<evidence type="ECO:0000256" key="7">
    <source>
        <dbReference type="ARBA" id="ARBA00022801"/>
    </source>
</evidence>
<sequence>MTDSKANLDSVLAYLADVVDQRRADLAAGKIDASSSYIAQLFTKGDDAVLKKIGEEATETVLAAKDSRQHQLDPKHQALFVGEMADLWFHCLVALSKFNLRPEDVLAELKRREGVSGLAEKAARKP</sequence>
<keyword evidence="5 10" id="KW-0028">Amino-acid biosynthesis</keyword>
<evidence type="ECO:0000256" key="8">
    <source>
        <dbReference type="ARBA" id="ARBA00022840"/>
    </source>
</evidence>
<dbReference type="HAMAP" id="MF_01020">
    <property type="entry name" value="HisE"/>
    <property type="match status" value="1"/>
</dbReference>
<reference evidence="11" key="1">
    <citation type="submission" date="2022-06" db="EMBL/GenBank/DDBJ databases">
        <title>New Polynucleobacter species.</title>
        <authorList>
            <person name="Hahn M.W."/>
        </authorList>
    </citation>
    <scope>NUCLEOTIDE SEQUENCE</scope>
    <source>
        <strain evidence="11">UK-FUSCHL-C3</strain>
    </source>
</reference>
<keyword evidence="4 10" id="KW-0963">Cytoplasm</keyword>
<evidence type="ECO:0000256" key="4">
    <source>
        <dbReference type="ARBA" id="ARBA00022490"/>
    </source>
</evidence>
<keyword evidence="7 10" id="KW-0378">Hydrolase</keyword>
<dbReference type="SUPFAM" id="SSF101386">
    <property type="entry name" value="all-alpha NTP pyrophosphatases"/>
    <property type="match status" value="1"/>
</dbReference>
<dbReference type="Gene3D" id="1.10.287.1080">
    <property type="entry name" value="MazG-like"/>
    <property type="match status" value="1"/>
</dbReference>
<protein>
    <recommendedName>
        <fullName evidence="10">Phosphoribosyl-ATP pyrophosphatase</fullName>
        <shortName evidence="10">PRA-PH</shortName>
        <ecNumber evidence="10">3.6.1.31</ecNumber>
    </recommendedName>
</protein>
<name>A0AAU8A2N5_9BURK</name>
<comment type="catalytic activity">
    <reaction evidence="1 10">
        <text>1-(5-phospho-beta-D-ribosyl)-ATP + H2O = 1-(5-phospho-beta-D-ribosyl)-5'-AMP + diphosphate + H(+)</text>
        <dbReference type="Rhea" id="RHEA:22828"/>
        <dbReference type="ChEBI" id="CHEBI:15377"/>
        <dbReference type="ChEBI" id="CHEBI:15378"/>
        <dbReference type="ChEBI" id="CHEBI:33019"/>
        <dbReference type="ChEBI" id="CHEBI:59457"/>
        <dbReference type="ChEBI" id="CHEBI:73183"/>
        <dbReference type="EC" id="3.6.1.31"/>
    </reaction>
</comment>
<dbReference type="EC" id="3.6.1.31" evidence="10"/>
<dbReference type="EMBL" id="CP099959">
    <property type="protein sequence ID" value="XCC57820.1"/>
    <property type="molecule type" value="Genomic_DNA"/>
</dbReference>
<dbReference type="PANTHER" id="PTHR42945">
    <property type="entry name" value="HISTIDINE BIOSYNTHESIS BIFUNCTIONAL PROTEIN"/>
    <property type="match status" value="1"/>
</dbReference>
<dbReference type="RefSeq" id="WP_353438920.1">
    <property type="nucleotide sequence ID" value="NZ_CP099959.1"/>
</dbReference>
<evidence type="ECO:0000256" key="9">
    <source>
        <dbReference type="ARBA" id="ARBA00023102"/>
    </source>
</evidence>
<evidence type="ECO:0000256" key="10">
    <source>
        <dbReference type="HAMAP-Rule" id="MF_01020"/>
    </source>
</evidence>
<evidence type="ECO:0000313" key="11">
    <source>
        <dbReference type="EMBL" id="XCC57820.1"/>
    </source>
</evidence>
<dbReference type="GO" id="GO:0005737">
    <property type="term" value="C:cytoplasm"/>
    <property type="evidence" value="ECO:0007669"/>
    <property type="project" value="UniProtKB-SubCell"/>
</dbReference>
<evidence type="ECO:0000256" key="2">
    <source>
        <dbReference type="ARBA" id="ARBA00004496"/>
    </source>
</evidence>
<evidence type="ECO:0000256" key="5">
    <source>
        <dbReference type="ARBA" id="ARBA00022605"/>
    </source>
</evidence>
<dbReference type="GO" id="GO:0000105">
    <property type="term" value="P:L-histidine biosynthetic process"/>
    <property type="evidence" value="ECO:0007669"/>
    <property type="project" value="UniProtKB-UniRule"/>
</dbReference>
<dbReference type="NCBIfam" id="NF001611">
    <property type="entry name" value="PRK00400.1-3"/>
    <property type="match status" value="1"/>
</dbReference>
<dbReference type="GO" id="GO:0004636">
    <property type="term" value="F:phosphoribosyl-ATP diphosphatase activity"/>
    <property type="evidence" value="ECO:0007669"/>
    <property type="project" value="UniProtKB-UniRule"/>
</dbReference>
<keyword evidence="6 10" id="KW-0547">Nucleotide-binding</keyword>
<dbReference type="NCBIfam" id="TIGR03188">
    <property type="entry name" value="histidine_hisI"/>
    <property type="match status" value="1"/>
</dbReference>
<accession>A0AAU8A2N5</accession>
<comment type="similarity">
    <text evidence="10">Belongs to the PRA-PH family.</text>
</comment>